<dbReference type="SUPFAM" id="SSF158446">
    <property type="entry name" value="IVS-encoded protein-like"/>
    <property type="match status" value="1"/>
</dbReference>
<proteinExistence type="predicted"/>
<dbReference type="InterPro" id="IPR036583">
    <property type="entry name" value="23S_rRNA_IVS_sf"/>
</dbReference>
<dbReference type="InterPro" id="IPR012657">
    <property type="entry name" value="23S_rRNA-intervening_sequence"/>
</dbReference>
<evidence type="ECO:0000313" key="1">
    <source>
        <dbReference type="EMBL" id="MEA5141826.1"/>
    </source>
</evidence>
<protein>
    <submittedName>
        <fullName evidence="1">Four helix bundle protein</fullName>
    </submittedName>
</protein>
<dbReference type="PIRSF" id="PIRSF035652">
    <property type="entry name" value="CHP02436"/>
    <property type="match status" value="1"/>
</dbReference>
<keyword evidence="2" id="KW-1185">Reference proteome</keyword>
<evidence type="ECO:0000313" key="2">
    <source>
        <dbReference type="Proteomes" id="UP001302949"/>
    </source>
</evidence>
<dbReference type="EMBL" id="JAYFUM010000033">
    <property type="protein sequence ID" value="MEA5141826.1"/>
    <property type="molecule type" value="Genomic_DNA"/>
</dbReference>
<dbReference type="Proteomes" id="UP001302949">
    <property type="component" value="Unassembled WGS sequence"/>
</dbReference>
<comment type="caution">
    <text evidence="1">The sequence shown here is derived from an EMBL/GenBank/DDBJ whole genome shotgun (WGS) entry which is preliminary data.</text>
</comment>
<gene>
    <name evidence="1" type="ORF">VB248_21905</name>
</gene>
<name>A0ABU5QG40_9BACT</name>
<reference evidence="1 2" key="1">
    <citation type="submission" date="2023-12" db="EMBL/GenBank/DDBJ databases">
        <title>Novel species of the genus Arcicella isolated from rivers.</title>
        <authorList>
            <person name="Lu H."/>
        </authorList>
    </citation>
    <scope>NUCLEOTIDE SEQUENCE [LARGE SCALE GENOMIC DNA]</scope>
    <source>
        <strain evidence="1 2">KCTC 23307</strain>
    </source>
</reference>
<sequence length="133" mass="15316">MENSHTQHEFAERMFQRIKNFGLRCIPVCDELFSKSLSAKNIARQLARSSASSVANYRAARRARSNKEFFAKLSIVIEELDESIFWLEYSIDANFFHEAKLKSLMDEGHEVLKILSKSRKTTGELLKKKGIDS</sequence>
<dbReference type="RefSeq" id="WP_323298980.1">
    <property type="nucleotide sequence ID" value="NZ_JAYFUM010000033.1"/>
</dbReference>
<accession>A0ABU5QG40</accession>
<dbReference type="Pfam" id="PF05635">
    <property type="entry name" value="23S_rRNA_IVP"/>
    <property type="match status" value="1"/>
</dbReference>
<organism evidence="1 2">
    <name type="scientific">Arcicella rigui</name>
    <dbReference type="NCBI Taxonomy" id="797020"/>
    <lineage>
        <taxon>Bacteria</taxon>
        <taxon>Pseudomonadati</taxon>
        <taxon>Bacteroidota</taxon>
        <taxon>Cytophagia</taxon>
        <taxon>Cytophagales</taxon>
        <taxon>Flectobacillaceae</taxon>
        <taxon>Arcicella</taxon>
    </lineage>
</organism>
<dbReference type="NCBIfam" id="TIGR02436">
    <property type="entry name" value="four helix bundle protein"/>
    <property type="match status" value="1"/>
</dbReference>
<dbReference type="Gene3D" id="1.20.1440.60">
    <property type="entry name" value="23S rRNA-intervening sequence"/>
    <property type="match status" value="1"/>
</dbReference>